<dbReference type="GO" id="GO:0003677">
    <property type="term" value="F:DNA binding"/>
    <property type="evidence" value="ECO:0007669"/>
    <property type="project" value="UniProtKB-KW"/>
</dbReference>
<evidence type="ECO:0000313" key="3">
    <source>
        <dbReference type="Proteomes" id="UP001529510"/>
    </source>
</evidence>
<protein>
    <submittedName>
        <fullName evidence="2">Uncharacterized protein</fullName>
    </submittedName>
</protein>
<comment type="caution">
    <text evidence="2">The sequence shown here is derived from an EMBL/GenBank/DDBJ whole genome shotgun (WGS) entry which is preliminary data.</text>
</comment>
<name>A0ABD0MX40_CIRMR</name>
<evidence type="ECO:0000256" key="1">
    <source>
        <dbReference type="ARBA" id="ARBA00023125"/>
    </source>
</evidence>
<dbReference type="InterPro" id="IPR010998">
    <property type="entry name" value="Integrase_recombinase_N"/>
</dbReference>
<dbReference type="SUPFAM" id="SSF47823">
    <property type="entry name" value="lambda integrase-like, N-terminal domain"/>
    <property type="match status" value="1"/>
</dbReference>
<keyword evidence="1" id="KW-0238">DNA-binding</keyword>
<dbReference type="Gene3D" id="1.10.150.130">
    <property type="match status" value="1"/>
</dbReference>
<feature type="non-terminal residue" evidence="2">
    <location>
        <position position="107"/>
    </location>
</feature>
<accession>A0ABD0MX40</accession>
<dbReference type="PANTHER" id="PTHR35617">
    <property type="entry name" value="PHAGE_INTEGRASE DOMAIN-CONTAINING PROTEIN"/>
    <property type="match status" value="1"/>
</dbReference>
<dbReference type="EMBL" id="JAMKFB020000090">
    <property type="protein sequence ID" value="KAL0153551.1"/>
    <property type="molecule type" value="Genomic_DNA"/>
</dbReference>
<gene>
    <name evidence="2" type="ORF">M9458_051165</name>
</gene>
<reference evidence="2 3" key="1">
    <citation type="submission" date="2024-05" db="EMBL/GenBank/DDBJ databases">
        <title>Genome sequencing and assembly of Indian major carp, Cirrhinus mrigala (Hamilton, 1822).</title>
        <authorList>
            <person name="Mohindra V."/>
            <person name="Chowdhury L.M."/>
            <person name="Lal K."/>
            <person name="Jena J.K."/>
        </authorList>
    </citation>
    <scope>NUCLEOTIDE SEQUENCE [LARGE SCALE GENOMIC DNA]</scope>
    <source>
        <strain evidence="2">CM1030</strain>
        <tissue evidence="2">Blood</tissue>
    </source>
</reference>
<proteinExistence type="predicted"/>
<sequence length="107" mass="11652">GLVMEQEVDTLLRKAIEVVPPHDRESGFYSRKLFTSWCGDCQQDSVNCPVGTVLGFLQDQFSTGLAHSTLKVYTATISAYHAPLGGSSVGRNPLVTRFLRGALRPLA</sequence>
<feature type="non-terminal residue" evidence="2">
    <location>
        <position position="1"/>
    </location>
</feature>
<dbReference type="PANTHER" id="PTHR35617:SF3">
    <property type="entry name" value="CORE-BINDING (CB) DOMAIN-CONTAINING PROTEIN"/>
    <property type="match status" value="1"/>
</dbReference>
<organism evidence="2 3">
    <name type="scientific">Cirrhinus mrigala</name>
    <name type="common">Mrigala</name>
    <dbReference type="NCBI Taxonomy" id="683832"/>
    <lineage>
        <taxon>Eukaryota</taxon>
        <taxon>Metazoa</taxon>
        <taxon>Chordata</taxon>
        <taxon>Craniata</taxon>
        <taxon>Vertebrata</taxon>
        <taxon>Euteleostomi</taxon>
        <taxon>Actinopterygii</taxon>
        <taxon>Neopterygii</taxon>
        <taxon>Teleostei</taxon>
        <taxon>Ostariophysi</taxon>
        <taxon>Cypriniformes</taxon>
        <taxon>Cyprinidae</taxon>
        <taxon>Labeoninae</taxon>
        <taxon>Labeonini</taxon>
        <taxon>Cirrhinus</taxon>
    </lineage>
</organism>
<evidence type="ECO:0000313" key="2">
    <source>
        <dbReference type="EMBL" id="KAL0153551.1"/>
    </source>
</evidence>
<dbReference type="AlphaFoldDB" id="A0ABD0MX40"/>
<keyword evidence="3" id="KW-1185">Reference proteome</keyword>
<dbReference type="Proteomes" id="UP001529510">
    <property type="component" value="Unassembled WGS sequence"/>
</dbReference>